<organism evidence="5 6">
    <name type="scientific">Streptomyces roseochromogenus subsp. oscitans DS 12.976</name>
    <dbReference type="NCBI Taxonomy" id="1352936"/>
    <lineage>
        <taxon>Bacteria</taxon>
        <taxon>Bacillati</taxon>
        <taxon>Actinomycetota</taxon>
        <taxon>Actinomycetes</taxon>
        <taxon>Kitasatosporales</taxon>
        <taxon>Streptomycetaceae</taxon>
        <taxon>Streptomyces</taxon>
    </lineage>
</organism>
<dbReference type="InterPro" id="IPR006433">
    <property type="entry name" value="Prohead_protease"/>
</dbReference>
<evidence type="ECO:0000259" key="4">
    <source>
        <dbReference type="Pfam" id="PF04586"/>
    </source>
</evidence>
<proteinExistence type="predicted"/>
<dbReference type="InterPro" id="IPR054613">
    <property type="entry name" value="Peptidase_S78_dom"/>
</dbReference>
<dbReference type="AlphaFoldDB" id="V6JWS9"/>
<protein>
    <submittedName>
        <fullName evidence="5">Peptidase</fullName>
    </submittedName>
</protein>
<evidence type="ECO:0000256" key="1">
    <source>
        <dbReference type="ARBA" id="ARBA00022612"/>
    </source>
</evidence>
<reference evidence="5 6" key="1">
    <citation type="journal article" date="2014" name="Genome Announc.">
        <title>Draft Genome Sequence of Streptomyces roseochromogenes subsp. oscitans DS 12.976, Producer of the Aminocoumarin Antibiotic Clorobiocin.</title>
        <authorList>
            <person name="Ruckert C."/>
            <person name="Kalinowski J."/>
            <person name="Heide L."/>
            <person name="Apel A.K."/>
        </authorList>
    </citation>
    <scope>NUCLEOTIDE SEQUENCE [LARGE SCALE GENOMIC DNA]</scope>
    <source>
        <strain evidence="5 6">DS 12.976</strain>
    </source>
</reference>
<sequence>MKGILSQHEQRFLDGVDQAARALYLDAVKVHALDMPFQGVEIREKPDGTGGTRLLFSGYASVTEQAYEMQDWLGPFQEVVRAGAFKKTLSESPDVAFLLNHGGPTMARTKPGTLRLSEDDTGLYSEADLDPARPDVQIVRSGIEGGELDEMSFAFWVTRQQWSPDYEQRDILEVAIDHGDVSIVNYGANPHTGGTVDLRARQAANLARSGFPALAMERARQLRADGTSPEVAKTLAQVLQLVSAADGAVDVAQPLLAEVLGVPNPDEVLDQAGETSEAAEQEQESANAELYDFRRRLLAL</sequence>
<feature type="domain" description="Prohead serine protease" evidence="4">
    <location>
        <begin position="51"/>
        <end position="205"/>
    </location>
</feature>
<evidence type="ECO:0000256" key="2">
    <source>
        <dbReference type="ARBA" id="ARBA00022670"/>
    </source>
</evidence>
<dbReference type="STRING" id="1352936.M878_30675"/>
<accession>V6JWS9</accession>
<gene>
    <name evidence="5" type="ORF">M878_30675</name>
</gene>
<dbReference type="HOGENOM" id="CLU_927249_0_0_11"/>
<comment type="caution">
    <text evidence="5">The sequence shown here is derived from an EMBL/GenBank/DDBJ whole genome shotgun (WGS) entry which is preliminary data.</text>
</comment>
<dbReference type="GO" id="GO:0008233">
    <property type="term" value="F:peptidase activity"/>
    <property type="evidence" value="ECO:0007669"/>
    <property type="project" value="UniProtKB-KW"/>
</dbReference>
<dbReference type="Proteomes" id="UP000017984">
    <property type="component" value="Chromosome"/>
</dbReference>
<keyword evidence="1" id="KW-1188">Viral release from host cell</keyword>
<dbReference type="OrthoDB" id="9804926at2"/>
<keyword evidence="2" id="KW-0645">Protease</keyword>
<name>V6JWS9_STRRC</name>
<evidence type="ECO:0000256" key="3">
    <source>
        <dbReference type="ARBA" id="ARBA00022801"/>
    </source>
</evidence>
<keyword evidence="3" id="KW-0378">Hydrolase</keyword>
<dbReference type="GO" id="GO:0006508">
    <property type="term" value="P:proteolysis"/>
    <property type="evidence" value="ECO:0007669"/>
    <property type="project" value="UniProtKB-KW"/>
</dbReference>
<dbReference type="NCBIfam" id="TIGR01543">
    <property type="entry name" value="proheadase_HK97"/>
    <property type="match status" value="1"/>
</dbReference>
<evidence type="ECO:0000313" key="5">
    <source>
        <dbReference type="EMBL" id="EST24380.1"/>
    </source>
</evidence>
<dbReference type="RefSeq" id="WP_023550840.1">
    <property type="nucleotide sequence ID" value="NZ_CM002285.1"/>
</dbReference>
<evidence type="ECO:0000313" key="6">
    <source>
        <dbReference type="Proteomes" id="UP000017984"/>
    </source>
</evidence>
<keyword evidence="6" id="KW-1185">Reference proteome</keyword>
<dbReference type="Pfam" id="PF04586">
    <property type="entry name" value="Peptidase_S78"/>
    <property type="match status" value="1"/>
</dbReference>
<dbReference type="EMBL" id="AWQX01000267">
    <property type="protein sequence ID" value="EST24380.1"/>
    <property type="molecule type" value="Genomic_DNA"/>
</dbReference>
<dbReference type="PATRIC" id="fig|1352936.5.peg.6389"/>